<dbReference type="PANTHER" id="PTHR45663:SF11">
    <property type="entry name" value="GEO12009P1"/>
    <property type="match status" value="1"/>
</dbReference>
<dbReference type="GO" id="GO:0015035">
    <property type="term" value="F:protein-disulfide reductase activity"/>
    <property type="evidence" value="ECO:0007669"/>
    <property type="project" value="InterPro"/>
</dbReference>
<dbReference type="InterPro" id="IPR005746">
    <property type="entry name" value="Thioredoxin"/>
</dbReference>
<dbReference type="FunFam" id="3.40.30.10:FF:000001">
    <property type="entry name" value="Thioredoxin"/>
    <property type="match status" value="1"/>
</dbReference>
<keyword evidence="2" id="KW-0249">Electron transport</keyword>
<keyword evidence="6" id="KW-1185">Reference proteome</keyword>
<dbReference type="PRINTS" id="PR00421">
    <property type="entry name" value="THIOREDOXIN"/>
</dbReference>
<protein>
    <submittedName>
        <fullName evidence="5">Thioredoxin, mitochondrial-like</fullName>
    </submittedName>
</protein>
<dbReference type="InterPro" id="IPR017937">
    <property type="entry name" value="Thioredoxin_CS"/>
</dbReference>
<dbReference type="SUPFAM" id="SSF52833">
    <property type="entry name" value="Thioredoxin-like"/>
    <property type="match status" value="1"/>
</dbReference>
<dbReference type="PROSITE" id="PS51352">
    <property type="entry name" value="THIOREDOXIN_2"/>
    <property type="match status" value="1"/>
</dbReference>
<organism evidence="5 6">
    <name type="scientific">Paramuricea clavata</name>
    <name type="common">Red gorgonian</name>
    <name type="synonym">Violescent sea-whip</name>
    <dbReference type="NCBI Taxonomy" id="317549"/>
    <lineage>
        <taxon>Eukaryota</taxon>
        <taxon>Metazoa</taxon>
        <taxon>Cnidaria</taxon>
        <taxon>Anthozoa</taxon>
        <taxon>Octocorallia</taxon>
        <taxon>Malacalcyonacea</taxon>
        <taxon>Plexauridae</taxon>
        <taxon>Paramuricea</taxon>
    </lineage>
</organism>
<dbReference type="InterPro" id="IPR036249">
    <property type="entry name" value="Thioredoxin-like_sf"/>
</dbReference>
<evidence type="ECO:0000256" key="2">
    <source>
        <dbReference type="ARBA" id="ARBA00022982"/>
    </source>
</evidence>
<dbReference type="PANTHER" id="PTHR45663">
    <property type="entry name" value="GEO12009P1"/>
    <property type="match status" value="1"/>
</dbReference>
<dbReference type="Proteomes" id="UP001152795">
    <property type="component" value="Unassembled WGS sequence"/>
</dbReference>
<keyword evidence="3" id="KW-1015">Disulfide bond</keyword>
<dbReference type="EMBL" id="CACRXK020000356">
    <property type="protein sequence ID" value="CAB3981131.1"/>
    <property type="molecule type" value="Genomic_DNA"/>
</dbReference>
<evidence type="ECO:0000256" key="4">
    <source>
        <dbReference type="ARBA" id="ARBA00023284"/>
    </source>
</evidence>
<dbReference type="PROSITE" id="PS00194">
    <property type="entry name" value="THIOREDOXIN_1"/>
    <property type="match status" value="1"/>
</dbReference>
<evidence type="ECO:0000256" key="3">
    <source>
        <dbReference type="ARBA" id="ARBA00023157"/>
    </source>
</evidence>
<evidence type="ECO:0000256" key="1">
    <source>
        <dbReference type="ARBA" id="ARBA00022448"/>
    </source>
</evidence>
<name>A0A7D9DBM0_PARCT</name>
<evidence type="ECO:0000313" key="5">
    <source>
        <dbReference type="EMBL" id="CAB3981131.1"/>
    </source>
</evidence>
<dbReference type="InterPro" id="IPR013766">
    <property type="entry name" value="Thioredoxin_domain"/>
</dbReference>
<dbReference type="GO" id="GO:0005737">
    <property type="term" value="C:cytoplasm"/>
    <property type="evidence" value="ECO:0007669"/>
    <property type="project" value="TreeGrafter"/>
</dbReference>
<evidence type="ECO:0000313" key="6">
    <source>
        <dbReference type="Proteomes" id="UP001152795"/>
    </source>
</evidence>
<gene>
    <name evidence="5" type="ORF">PACLA_8A050456</name>
</gene>
<reference evidence="5" key="1">
    <citation type="submission" date="2020-04" db="EMBL/GenBank/DDBJ databases">
        <authorList>
            <person name="Alioto T."/>
            <person name="Alioto T."/>
            <person name="Gomez Garrido J."/>
        </authorList>
    </citation>
    <scope>NUCLEOTIDE SEQUENCE</scope>
    <source>
        <strain evidence="5">A484AB</strain>
    </source>
</reference>
<accession>A0A7D9DBM0</accession>
<dbReference type="Pfam" id="PF00085">
    <property type="entry name" value="Thioredoxin"/>
    <property type="match status" value="1"/>
</dbReference>
<comment type="caution">
    <text evidence="5">The sequence shown here is derived from an EMBL/GenBank/DDBJ whole genome shotgun (WGS) entry which is preliminary data.</text>
</comment>
<dbReference type="AlphaFoldDB" id="A0A7D9DBM0"/>
<dbReference type="CDD" id="cd02947">
    <property type="entry name" value="TRX_family"/>
    <property type="match status" value="1"/>
</dbReference>
<keyword evidence="1" id="KW-0813">Transport</keyword>
<sequence>MAHRLISHHRAFFSPRHLAGVSQYISTTAARNYEVKDYFEFNEKVLKSEKPVLVDFHATWCGPCKQLAPMLDSVVDMKDGAVELAKVDIDNNAELAMEYGVNAVPTVLGIRDGKVVDRFVGLVNNEQLDDLVAKITNGD</sequence>
<dbReference type="Gene3D" id="3.40.30.10">
    <property type="entry name" value="Glutaredoxin"/>
    <property type="match status" value="1"/>
</dbReference>
<proteinExistence type="predicted"/>
<dbReference type="NCBIfam" id="TIGR01068">
    <property type="entry name" value="thioredoxin"/>
    <property type="match status" value="1"/>
</dbReference>
<dbReference type="OrthoDB" id="19690at2759"/>
<keyword evidence="4" id="KW-0676">Redox-active center</keyword>